<feature type="chain" id="PRO_5032326539" evidence="1">
    <location>
        <begin position="24"/>
        <end position="153"/>
    </location>
</feature>
<reference evidence="3" key="1">
    <citation type="submission" date="2020-01" db="EMBL/GenBank/DDBJ databases">
        <title>'Steroidobacter agaridevorans' sp. nov., agar-degrading bacteria isolated from rhizosphere soils.</title>
        <authorList>
            <person name="Ikenaga M."/>
            <person name="Kataoka M."/>
            <person name="Murouchi A."/>
            <person name="Katsuragi S."/>
            <person name="Sakai M."/>
        </authorList>
    </citation>
    <scope>NUCLEOTIDE SEQUENCE [LARGE SCALE GENOMIC DNA]</scope>
    <source>
        <strain evidence="3">YU21-B</strain>
    </source>
</reference>
<name>A0A829Y9U1_9GAMM</name>
<evidence type="ECO:0000313" key="2">
    <source>
        <dbReference type="EMBL" id="GFE79392.1"/>
    </source>
</evidence>
<organism evidence="2 3">
    <name type="scientific">Steroidobacter agaridevorans</name>
    <dbReference type="NCBI Taxonomy" id="2695856"/>
    <lineage>
        <taxon>Bacteria</taxon>
        <taxon>Pseudomonadati</taxon>
        <taxon>Pseudomonadota</taxon>
        <taxon>Gammaproteobacteria</taxon>
        <taxon>Steroidobacterales</taxon>
        <taxon>Steroidobacteraceae</taxon>
        <taxon>Steroidobacter</taxon>
    </lineage>
</organism>
<feature type="signal peptide" evidence="1">
    <location>
        <begin position="1"/>
        <end position="23"/>
    </location>
</feature>
<dbReference type="EMBL" id="BLJN01000001">
    <property type="protein sequence ID" value="GFE79392.1"/>
    <property type="molecule type" value="Genomic_DNA"/>
</dbReference>
<dbReference type="RefSeq" id="WP_161811065.1">
    <property type="nucleotide sequence ID" value="NZ_BLJN01000001.1"/>
</dbReference>
<protein>
    <submittedName>
        <fullName evidence="2">Uncharacterized protein</fullName>
    </submittedName>
</protein>
<evidence type="ECO:0000256" key="1">
    <source>
        <dbReference type="SAM" id="SignalP"/>
    </source>
</evidence>
<keyword evidence="1" id="KW-0732">Signal</keyword>
<evidence type="ECO:0000313" key="3">
    <source>
        <dbReference type="Proteomes" id="UP000445000"/>
    </source>
</evidence>
<accession>A0A829Y9U1</accession>
<keyword evidence="3" id="KW-1185">Reference proteome</keyword>
<sequence>MQKEMNRIIAGVALALVAVPAAASEAVNMRFECPASTTKPSQPTELSGLWDVLMDVGGVPSFGLLSLGMSGTELAGSLALNAGVVVVRSLKSDGQTVAMVVASAEGDVRFDGSLASDGKRMCGVVSYHGGQKFEMIVQKRPDRRSGAQSSQER</sequence>
<gene>
    <name evidence="2" type="ORF">GCM10011487_13920</name>
</gene>
<comment type="caution">
    <text evidence="2">The sequence shown here is derived from an EMBL/GenBank/DDBJ whole genome shotgun (WGS) entry which is preliminary data.</text>
</comment>
<dbReference type="AlphaFoldDB" id="A0A829Y9U1"/>
<proteinExistence type="predicted"/>
<dbReference type="Proteomes" id="UP000445000">
    <property type="component" value="Unassembled WGS sequence"/>
</dbReference>